<feature type="signal peptide" evidence="1">
    <location>
        <begin position="1"/>
        <end position="24"/>
    </location>
</feature>
<proteinExistence type="predicted"/>
<evidence type="ECO:0000313" key="4">
    <source>
        <dbReference type="Proteomes" id="UP000198211"/>
    </source>
</evidence>
<dbReference type="PANTHER" id="PTHR19303:SF73">
    <property type="entry name" value="PROTEIN PDC2"/>
    <property type="match status" value="1"/>
</dbReference>
<keyword evidence="1" id="KW-0732">Signal</keyword>
<dbReference type="STRING" id="4795.A0A225VY28"/>
<organism evidence="3 4">
    <name type="scientific">Phytophthora megakarya</name>
    <dbReference type="NCBI Taxonomy" id="4795"/>
    <lineage>
        <taxon>Eukaryota</taxon>
        <taxon>Sar</taxon>
        <taxon>Stramenopiles</taxon>
        <taxon>Oomycota</taxon>
        <taxon>Peronosporomycetes</taxon>
        <taxon>Peronosporales</taxon>
        <taxon>Peronosporaceae</taxon>
        <taxon>Phytophthora</taxon>
    </lineage>
</organism>
<reference evidence="4" key="1">
    <citation type="submission" date="2017-03" db="EMBL/GenBank/DDBJ databases">
        <title>Phytopthora megakarya and P. palmivora, two closely related causual agents of cacao black pod achieved similar genome size and gene model numbers by different mechanisms.</title>
        <authorList>
            <person name="Ali S."/>
            <person name="Shao J."/>
            <person name="Larry D.J."/>
            <person name="Kronmiller B."/>
            <person name="Shen D."/>
            <person name="Strem M.D."/>
            <person name="Melnick R.L."/>
            <person name="Guiltinan M.J."/>
            <person name="Tyler B.M."/>
            <person name="Meinhardt L.W."/>
            <person name="Bailey B.A."/>
        </authorList>
    </citation>
    <scope>NUCLEOTIDE SEQUENCE [LARGE SCALE GENOMIC DNA]</scope>
    <source>
        <strain evidence="4">zdho120</strain>
    </source>
</reference>
<dbReference type="InterPro" id="IPR004875">
    <property type="entry name" value="DDE_SF_endonuclease_dom"/>
</dbReference>
<dbReference type="Pfam" id="PF03184">
    <property type="entry name" value="DDE_1"/>
    <property type="match status" value="1"/>
</dbReference>
<sequence>MIIRYAHKLFLRLAIPISAQPCLGWSWLRHLQARYGIKWRRAYGESGAVNLEAVTTDLVEYKSSNKAGVITELYQAWPLDPHSSMRRQNRNILLLVDNASSHCDDGLTLTNVRVEKLPPNTTSKLQPLDQGFIYWVKRTVLSKKMDIALYEIENGNENPYKVGMLRGIQWCAEAWQDLSQQTIEHR</sequence>
<evidence type="ECO:0000313" key="3">
    <source>
        <dbReference type="EMBL" id="OWZ10252.1"/>
    </source>
</evidence>
<dbReference type="AlphaFoldDB" id="A0A225VY28"/>
<comment type="caution">
    <text evidence="3">The sequence shown here is derived from an EMBL/GenBank/DDBJ whole genome shotgun (WGS) entry which is preliminary data.</text>
</comment>
<dbReference type="GO" id="GO:0003677">
    <property type="term" value="F:DNA binding"/>
    <property type="evidence" value="ECO:0007669"/>
    <property type="project" value="TreeGrafter"/>
</dbReference>
<dbReference type="OrthoDB" id="124808at2759"/>
<protein>
    <submittedName>
        <fullName evidence="3">Tigger transposable element derived 4</fullName>
    </submittedName>
</protein>
<keyword evidence="4" id="KW-1185">Reference proteome</keyword>
<dbReference type="Proteomes" id="UP000198211">
    <property type="component" value="Unassembled WGS sequence"/>
</dbReference>
<evidence type="ECO:0000259" key="2">
    <source>
        <dbReference type="Pfam" id="PF03184"/>
    </source>
</evidence>
<feature type="domain" description="DDE-1" evidence="2">
    <location>
        <begin position="59"/>
        <end position="184"/>
    </location>
</feature>
<name>A0A225VY28_9STRA</name>
<feature type="chain" id="PRO_5012126792" evidence="1">
    <location>
        <begin position="25"/>
        <end position="186"/>
    </location>
</feature>
<dbReference type="GO" id="GO:0005634">
    <property type="term" value="C:nucleus"/>
    <property type="evidence" value="ECO:0007669"/>
    <property type="project" value="TreeGrafter"/>
</dbReference>
<evidence type="ECO:0000256" key="1">
    <source>
        <dbReference type="SAM" id="SignalP"/>
    </source>
</evidence>
<dbReference type="InterPro" id="IPR050863">
    <property type="entry name" value="CenT-Element_Derived"/>
</dbReference>
<accession>A0A225VY28</accession>
<dbReference type="PANTHER" id="PTHR19303">
    <property type="entry name" value="TRANSPOSON"/>
    <property type="match status" value="1"/>
</dbReference>
<gene>
    <name evidence="3" type="ORF">PHMEG_00016927</name>
</gene>
<dbReference type="EMBL" id="NBNE01002507">
    <property type="protein sequence ID" value="OWZ10252.1"/>
    <property type="molecule type" value="Genomic_DNA"/>
</dbReference>